<dbReference type="Proteomes" id="UP000235162">
    <property type="component" value="Unassembled WGS sequence"/>
</dbReference>
<evidence type="ECO:0000256" key="8">
    <source>
        <dbReference type="ARBA" id="ARBA00023143"/>
    </source>
</evidence>
<keyword evidence="11" id="KW-0282">Flagellum</keyword>
<dbReference type="GO" id="GO:0003774">
    <property type="term" value="F:cytoskeletal motor activity"/>
    <property type="evidence" value="ECO:0007669"/>
    <property type="project" value="InterPro"/>
</dbReference>
<dbReference type="GO" id="GO:0071973">
    <property type="term" value="P:bacterial-type flagellum-dependent cell motility"/>
    <property type="evidence" value="ECO:0007669"/>
    <property type="project" value="InterPro"/>
</dbReference>
<evidence type="ECO:0000256" key="4">
    <source>
        <dbReference type="ARBA" id="ARBA00011439"/>
    </source>
</evidence>
<keyword evidence="12" id="KW-1185">Reference proteome</keyword>
<keyword evidence="5 10" id="KW-0732">Signal</keyword>
<evidence type="ECO:0000256" key="9">
    <source>
        <dbReference type="ARBA" id="ARBA00023288"/>
    </source>
</evidence>
<dbReference type="EMBL" id="PKUR01000002">
    <property type="protein sequence ID" value="PLW86942.1"/>
    <property type="molecule type" value="Genomic_DNA"/>
</dbReference>
<keyword evidence="11" id="KW-0966">Cell projection</keyword>
<evidence type="ECO:0000256" key="5">
    <source>
        <dbReference type="ARBA" id="ARBA00022729"/>
    </source>
</evidence>
<sequence length="221" mass="23848">MNRHSNTLLIVSLLVSSCAQVPGSPQPDNFPKAEIQQPEAPVADGSIYHDRGVYMPLFEDRRPRRPGDIITIVLNERVSASKNSSAQASREGTGALVTTATPEGLEELNRWGFDISGSSEFAGSGGAQASNRLTGTITVTVADVLINGNLHVVGEKRILINQGAEFLRFSGVVNPLSVDEDNSVRSSEVADAQIEYTGKGYISEAQRMGWLQRLFNSVSPY</sequence>
<dbReference type="GO" id="GO:0009279">
    <property type="term" value="C:cell outer membrane"/>
    <property type="evidence" value="ECO:0007669"/>
    <property type="project" value="UniProtKB-SubCell"/>
</dbReference>
<evidence type="ECO:0000256" key="6">
    <source>
        <dbReference type="ARBA" id="ARBA00023136"/>
    </source>
</evidence>
<keyword evidence="9 10" id="KW-0449">Lipoprotein</keyword>
<evidence type="ECO:0000256" key="2">
    <source>
        <dbReference type="ARBA" id="ARBA00004635"/>
    </source>
</evidence>
<keyword evidence="6 10" id="KW-0472">Membrane</keyword>
<evidence type="ECO:0000256" key="7">
    <source>
        <dbReference type="ARBA" id="ARBA00023139"/>
    </source>
</evidence>
<dbReference type="KEGG" id="hja:BST95_07345"/>
<dbReference type="AlphaFoldDB" id="A0AAP8SNS3"/>
<name>A0AAP8SNS3_9GAMM</name>
<reference evidence="11 12" key="1">
    <citation type="submission" date="2018-01" db="EMBL/GenBank/DDBJ databases">
        <title>The draft genome sequence of Halioglobus japonicus S1-36.</title>
        <authorList>
            <person name="Du Z.-J."/>
            <person name="Shi M.-J."/>
        </authorList>
    </citation>
    <scope>NUCLEOTIDE SEQUENCE [LARGE SCALE GENOMIC DNA]</scope>
    <source>
        <strain evidence="11 12">S1-36</strain>
    </source>
</reference>
<dbReference type="GO" id="GO:0009427">
    <property type="term" value="C:bacterial-type flagellum basal body, distal rod, L ring"/>
    <property type="evidence" value="ECO:0007669"/>
    <property type="project" value="InterPro"/>
</dbReference>
<evidence type="ECO:0000313" key="11">
    <source>
        <dbReference type="EMBL" id="PLW86942.1"/>
    </source>
</evidence>
<keyword evidence="11" id="KW-0969">Cilium</keyword>
<keyword evidence="7" id="KW-0564">Palmitate</keyword>
<dbReference type="PRINTS" id="PR01008">
    <property type="entry name" value="FLGLRINGFLGH"/>
</dbReference>
<proteinExistence type="inferred from homology"/>
<organism evidence="11 12">
    <name type="scientific">Halioglobus japonicus</name>
    <dbReference type="NCBI Taxonomy" id="930805"/>
    <lineage>
        <taxon>Bacteria</taxon>
        <taxon>Pseudomonadati</taxon>
        <taxon>Pseudomonadota</taxon>
        <taxon>Gammaproteobacteria</taxon>
        <taxon>Cellvibrionales</taxon>
        <taxon>Halieaceae</taxon>
        <taxon>Halioglobus</taxon>
    </lineage>
</organism>
<dbReference type="PANTHER" id="PTHR34933:SF3">
    <property type="entry name" value="FLAGELLAR L-RING PROTEIN"/>
    <property type="match status" value="1"/>
</dbReference>
<evidence type="ECO:0000256" key="3">
    <source>
        <dbReference type="ARBA" id="ARBA00006929"/>
    </source>
</evidence>
<accession>A0AAP8SNS3</accession>
<keyword evidence="10" id="KW-0998">Cell outer membrane</keyword>
<protein>
    <recommendedName>
        <fullName evidence="10">Flagellar L-ring protein</fullName>
    </recommendedName>
    <alternativeName>
        <fullName evidence="10">Basal body L-ring protein</fullName>
    </alternativeName>
</protein>
<gene>
    <name evidence="10 11" type="primary">flgH</name>
    <name evidence="11" type="ORF">C0029_06390</name>
</gene>
<comment type="function">
    <text evidence="1 10">Assembles around the rod to form the L-ring and probably protects the motor/basal body from shearing forces during rotation.</text>
</comment>
<keyword evidence="8 10" id="KW-0975">Bacterial flagellum</keyword>
<comment type="subcellular location">
    <subcellularLocation>
        <location evidence="10">Cell outer membrane</location>
        <topology evidence="10">Lipid-anchor</topology>
    </subcellularLocation>
    <subcellularLocation>
        <location evidence="10">Bacterial flagellum basal body</location>
    </subcellularLocation>
    <subcellularLocation>
        <location evidence="2">Membrane</location>
        <topology evidence="2">Lipid-anchor</topology>
    </subcellularLocation>
</comment>
<dbReference type="Pfam" id="PF02107">
    <property type="entry name" value="FlgH"/>
    <property type="match status" value="1"/>
</dbReference>
<comment type="caution">
    <text evidence="11">The sequence shown here is derived from an EMBL/GenBank/DDBJ whole genome shotgun (WGS) entry which is preliminary data.</text>
</comment>
<dbReference type="InterPro" id="IPR000527">
    <property type="entry name" value="Flag_Lring"/>
</dbReference>
<dbReference type="PANTHER" id="PTHR34933">
    <property type="entry name" value="FLAGELLAR L-RING PROTEIN"/>
    <property type="match status" value="1"/>
</dbReference>
<comment type="similarity">
    <text evidence="3 10">Belongs to the FlgH family.</text>
</comment>
<evidence type="ECO:0000256" key="10">
    <source>
        <dbReference type="HAMAP-Rule" id="MF_00415"/>
    </source>
</evidence>
<comment type="subunit">
    <text evidence="4 10">The basal body constitutes a major portion of the flagellar organelle and consists of four rings (L,P,S, and M) mounted on a central rod.</text>
</comment>
<evidence type="ECO:0000313" key="12">
    <source>
        <dbReference type="Proteomes" id="UP000235162"/>
    </source>
</evidence>
<dbReference type="HAMAP" id="MF_00415">
    <property type="entry name" value="FlgH"/>
    <property type="match status" value="1"/>
</dbReference>
<evidence type="ECO:0000256" key="1">
    <source>
        <dbReference type="ARBA" id="ARBA00002591"/>
    </source>
</evidence>
<dbReference type="PROSITE" id="PS51257">
    <property type="entry name" value="PROKAR_LIPOPROTEIN"/>
    <property type="match status" value="1"/>
</dbReference>